<dbReference type="Gene3D" id="3.40.50.1820">
    <property type="entry name" value="alpha/beta hydrolase"/>
    <property type="match status" value="1"/>
</dbReference>
<dbReference type="InterPro" id="IPR000073">
    <property type="entry name" value="AB_hydrolase_1"/>
</dbReference>
<proteinExistence type="predicted"/>
<evidence type="ECO:0000313" key="2">
    <source>
        <dbReference type="EMBL" id="GEL25088.1"/>
    </source>
</evidence>
<sequence length="265" mass="28122">MRGGDPQDSHTAHAVICGEEHRDTLVVVPGRHANAAVLVPLLEVLATRYRVIAVDLPGEAGLGSGGRPNTERLRHYGEWFDQVLATAATDREVTVLAHGFGATVALAARPAPHVAGLVLLGPNGVVRPAVRPAAAAALARWRLAPTAASAERLLARLGGRDFVAPHALVEWMCLVGRHVAMSSQPPADPELARAWAATPCTVAVGEQDPLFGDGRLDRAVRSTLRTSVLTVPDVGALMPFEDPSAVLAVLRHHETVRPHPIRWAN</sequence>
<dbReference type="GO" id="GO:0003824">
    <property type="term" value="F:catalytic activity"/>
    <property type="evidence" value="ECO:0007669"/>
    <property type="project" value="UniProtKB-ARBA"/>
</dbReference>
<evidence type="ECO:0000313" key="3">
    <source>
        <dbReference type="Proteomes" id="UP000321685"/>
    </source>
</evidence>
<dbReference type="SUPFAM" id="SSF53474">
    <property type="entry name" value="alpha/beta-Hydrolases"/>
    <property type="match status" value="1"/>
</dbReference>
<protein>
    <recommendedName>
        <fullName evidence="1">AB hydrolase-1 domain-containing protein</fullName>
    </recommendedName>
</protein>
<dbReference type="Proteomes" id="UP000321685">
    <property type="component" value="Unassembled WGS sequence"/>
</dbReference>
<organism evidence="2 3">
    <name type="scientific">Pseudonocardia sulfidoxydans NBRC 16205</name>
    <dbReference type="NCBI Taxonomy" id="1223511"/>
    <lineage>
        <taxon>Bacteria</taxon>
        <taxon>Bacillati</taxon>
        <taxon>Actinomycetota</taxon>
        <taxon>Actinomycetes</taxon>
        <taxon>Pseudonocardiales</taxon>
        <taxon>Pseudonocardiaceae</taxon>
        <taxon>Pseudonocardia</taxon>
    </lineage>
</organism>
<dbReference type="Pfam" id="PF12697">
    <property type="entry name" value="Abhydrolase_6"/>
    <property type="match status" value="1"/>
</dbReference>
<comment type="caution">
    <text evidence="2">The sequence shown here is derived from an EMBL/GenBank/DDBJ whole genome shotgun (WGS) entry which is preliminary data.</text>
</comment>
<dbReference type="AlphaFoldDB" id="A0A511DPW1"/>
<name>A0A511DPW1_9PSEU</name>
<dbReference type="PANTHER" id="PTHR46438">
    <property type="entry name" value="ALPHA/BETA-HYDROLASES SUPERFAMILY PROTEIN"/>
    <property type="match status" value="1"/>
</dbReference>
<dbReference type="InterPro" id="IPR029058">
    <property type="entry name" value="AB_hydrolase_fold"/>
</dbReference>
<feature type="domain" description="AB hydrolase-1" evidence="1">
    <location>
        <begin position="25"/>
        <end position="248"/>
    </location>
</feature>
<reference evidence="2 3" key="1">
    <citation type="submission" date="2019-07" db="EMBL/GenBank/DDBJ databases">
        <title>Whole genome shotgun sequence of Pseudonocardia sulfidoxydans NBRC 16205.</title>
        <authorList>
            <person name="Hosoyama A."/>
            <person name="Uohara A."/>
            <person name="Ohji S."/>
            <person name="Ichikawa N."/>
        </authorList>
    </citation>
    <scope>NUCLEOTIDE SEQUENCE [LARGE SCALE GENOMIC DNA]</scope>
    <source>
        <strain evidence="2 3">NBRC 16205</strain>
    </source>
</reference>
<keyword evidence="3" id="KW-1185">Reference proteome</keyword>
<evidence type="ECO:0000259" key="1">
    <source>
        <dbReference type="Pfam" id="PF12697"/>
    </source>
</evidence>
<dbReference type="EMBL" id="BJVJ01000045">
    <property type="protein sequence ID" value="GEL25088.1"/>
    <property type="molecule type" value="Genomic_DNA"/>
</dbReference>
<gene>
    <name evidence="2" type="ORF">PSU4_40420</name>
</gene>
<accession>A0A511DPW1</accession>